<evidence type="ECO:0000256" key="2">
    <source>
        <dbReference type="ARBA" id="ARBA00023210"/>
    </source>
</evidence>
<keyword evidence="5" id="KW-0963">Cytoplasm</keyword>
<dbReference type="Gene3D" id="3.30.110.150">
    <property type="entry name" value="SepF-like protein"/>
    <property type="match status" value="1"/>
</dbReference>
<evidence type="ECO:0000313" key="6">
    <source>
        <dbReference type="EMBL" id="MBS5519028.1"/>
    </source>
</evidence>
<dbReference type="Pfam" id="PF04472">
    <property type="entry name" value="SepF"/>
    <property type="match status" value="1"/>
</dbReference>
<name>A0A943EFT7_9FIRM</name>
<evidence type="ECO:0000313" key="7">
    <source>
        <dbReference type="Proteomes" id="UP000754226"/>
    </source>
</evidence>
<dbReference type="GO" id="GO:0000917">
    <property type="term" value="P:division septum assembly"/>
    <property type="evidence" value="ECO:0007669"/>
    <property type="project" value="UniProtKB-KW"/>
</dbReference>
<comment type="subunit">
    <text evidence="5">Homodimer. Interacts with FtsZ.</text>
</comment>
<evidence type="ECO:0000256" key="3">
    <source>
        <dbReference type="ARBA" id="ARBA00023306"/>
    </source>
</evidence>
<keyword evidence="2 5" id="KW-0717">Septation</keyword>
<dbReference type="InterPro" id="IPR023052">
    <property type="entry name" value="Cell_div_SepF"/>
</dbReference>
<keyword evidence="3 5" id="KW-0131">Cell cycle</keyword>
<comment type="similarity">
    <text evidence="5">Belongs to the SepF family.</text>
</comment>
<sequence length="165" mass="19022">MKLFDNIMRAIGLKEEEDNEFEFDNEKKDNVVPIFGTKSYGSESHRGYETNRYEEPRHTGRDNLIAMPHSQKSVSVVVVEPIGFDEVQKMADYLRNNQPVVINFENTDNDVRKRIVDFISGTIYALDGSLRKVGRNIMVCAPQNVEIDVENTNYTSESEAEPWER</sequence>
<comment type="function">
    <text evidence="4 5">Cell division protein that is part of the divisome complex and is recruited early to the Z-ring. Probably stimulates Z-ring formation, perhaps through the cross-linking of FtsZ protofilaments. Its function overlaps with FtsA.</text>
</comment>
<dbReference type="EMBL" id="JAGZCZ010000001">
    <property type="protein sequence ID" value="MBS5519028.1"/>
    <property type="molecule type" value="Genomic_DNA"/>
</dbReference>
<accession>A0A943EFT7</accession>
<dbReference type="GO" id="GO:0005737">
    <property type="term" value="C:cytoplasm"/>
    <property type="evidence" value="ECO:0007669"/>
    <property type="project" value="UniProtKB-SubCell"/>
</dbReference>
<evidence type="ECO:0000256" key="1">
    <source>
        <dbReference type="ARBA" id="ARBA00022618"/>
    </source>
</evidence>
<evidence type="ECO:0000256" key="4">
    <source>
        <dbReference type="ARBA" id="ARBA00044936"/>
    </source>
</evidence>
<proteinExistence type="inferred from homology"/>
<dbReference type="AlphaFoldDB" id="A0A943EFT7"/>
<dbReference type="PANTHER" id="PTHR35798:SF1">
    <property type="entry name" value="CELL DIVISION PROTEIN SEPF"/>
    <property type="match status" value="1"/>
</dbReference>
<comment type="caution">
    <text evidence="6">The sequence shown here is derived from an EMBL/GenBank/DDBJ whole genome shotgun (WGS) entry which is preliminary data.</text>
</comment>
<protein>
    <recommendedName>
        <fullName evidence="5">Cell division protein SepF</fullName>
    </recommendedName>
</protein>
<comment type="subcellular location">
    <subcellularLocation>
        <location evidence="5">Cytoplasm</location>
    </subcellularLocation>
    <text evidence="5">Localizes to the division site, in a FtsZ-dependent manner.</text>
</comment>
<dbReference type="InterPro" id="IPR038594">
    <property type="entry name" value="SepF-like_sf"/>
</dbReference>
<evidence type="ECO:0000256" key="5">
    <source>
        <dbReference type="HAMAP-Rule" id="MF_01197"/>
    </source>
</evidence>
<gene>
    <name evidence="5" type="primary">sepF</name>
    <name evidence="6" type="ORF">KHX13_01590</name>
</gene>
<dbReference type="InterPro" id="IPR007561">
    <property type="entry name" value="Cell_div_SepF/SepF-rel"/>
</dbReference>
<dbReference type="Proteomes" id="UP000754226">
    <property type="component" value="Unassembled WGS sequence"/>
</dbReference>
<reference evidence="6" key="1">
    <citation type="submission" date="2021-02" db="EMBL/GenBank/DDBJ databases">
        <title>Infant gut strain persistence is associated with maternal origin, phylogeny, and functional potential including surface adhesion and iron acquisition.</title>
        <authorList>
            <person name="Lou Y.C."/>
        </authorList>
    </citation>
    <scope>NUCLEOTIDE SEQUENCE</scope>
    <source>
        <strain evidence="6">L3_106_000M1_dasL3_106_000M1_concoct_15</strain>
    </source>
</reference>
<dbReference type="HAMAP" id="MF_01197">
    <property type="entry name" value="SepF"/>
    <property type="match status" value="1"/>
</dbReference>
<dbReference type="PANTHER" id="PTHR35798">
    <property type="entry name" value="CELL DIVISION PROTEIN SEPF"/>
    <property type="match status" value="1"/>
</dbReference>
<dbReference type="GO" id="GO:0043093">
    <property type="term" value="P:FtsZ-dependent cytokinesis"/>
    <property type="evidence" value="ECO:0007669"/>
    <property type="project" value="UniProtKB-UniRule"/>
</dbReference>
<keyword evidence="1 5" id="KW-0132">Cell division</keyword>
<organism evidence="6 7">
    <name type="scientific">Acidaminococcus intestini</name>
    <dbReference type="NCBI Taxonomy" id="187327"/>
    <lineage>
        <taxon>Bacteria</taxon>
        <taxon>Bacillati</taxon>
        <taxon>Bacillota</taxon>
        <taxon>Negativicutes</taxon>
        <taxon>Acidaminococcales</taxon>
        <taxon>Acidaminococcaceae</taxon>
        <taxon>Acidaminococcus</taxon>
    </lineage>
</organism>